<organism evidence="3">
    <name type="scientific">Strongyloides stercoralis</name>
    <name type="common">Threadworm</name>
    <dbReference type="NCBI Taxonomy" id="6248"/>
    <lineage>
        <taxon>Eukaryota</taxon>
        <taxon>Metazoa</taxon>
        <taxon>Ecdysozoa</taxon>
        <taxon>Nematoda</taxon>
        <taxon>Chromadorea</taxon>
        <taxon>Rhabditida</taxon>
        <taxon>Tylenchina</taxon>
        <taxon>Panagrolaimomorpha</taxon>
        <taxon>Strongyloidoidea</taxon>
        <taxon>Strongyloididae</taxon>
        <taxon>Strongyloides</taxon>
    </lineage>
</organism>
<evidence type="ECO:0000313" key="3">
    <source>
        <dbReference type="WBParaSite" id="SSTP_0000132300.1"/>
    </source>
</evidence>
<protein>
    <submittedName>
        <fullName evidence="3">Fibroin heavy chain</fullName>
    </submittedName>
</protein>
<feature type="signal peptide" evidence="1">
    <location>
        <begin position="1"/>
        <end position="17"/>
    </location>
</feature>
<dbReference type="AlphaFoldDB" id="A0A0K0DVQ7"/>
<dbReference type="STRING" id="6248.A0A0K0DVQ7"/>
<dbReference type="WBParaSite" id="SSTP_0000132300.1">
    <property type="protein sequence ID" value="SSTP_0000132300.1"/>
    <property type="gene ID" value="SSTP_0000132300"/>
</dbReference>
<accession>A0A0K0DVQ7</accession>
<dbReference type="Proteomes" id="UP000035681">
    <property type="component" value="Unplaced"/>
</dbReference>
<keyword evidence="1" id="KW-0732">Signal</keyword>
<feature type="chain" id="PRO_5005327045" evidence="1">
    <location>
        <begin position="18"/>
        <end position="252"/>
    </location>
</feature>
<dbReference type="WBParaSite" id="TCONS_00006076.p1">
    <property type="protein sequence ID" value="TCONS_00006076.p1"/>
    <property type="gene ID" value="XLOC_004255"/>
</dbReference>
<sequence length="252" mass="26266">MIRTILCTSLLVSSVFGGAIPYSSGSLYSKDAADTFSAYGNQNGGHISGYDSAVNGAKFNSANNFGVNAADKSAIVASDAGKAGGSHVNAASSASGAAHADSASKYGKDANAKSFGFFDYKYLQPQYHVEQFYTDEKQGSRYGADAQNAAKADTANAAHNAGGFDKYAVDDAAHKQGAASFADGAADKYSAGHDASNEFGNSARGSWDQGHAKYGAGYGNAGYTAPNYYEHPHGAYPQVGNDYRRPTYAQEW</sequence>
<proteinExistence type="predicted"/>
<keyword evidence="2" id="KW-1185">Reference proteome</keyword>
<evidence type="ECO:0000313" key="2">
    <source>
        <dbReference type="Proteomes" id="UP000035681"/>
    </source>
</evidence>
<name>A0A0K0DVQ7_STRER</name>
<reference evidence="3" key="1">
    <citation type="submission" date="2015-08" db="UniProtKB">
        <authorList>
            <consortium name="WormBaseParasite"/>
        </authorList>
    </citation>
    <scope>IDENTIFICATION</scope>
</reference>
<evidence type="ECO:0000256" key="1">
    <source>
        <dbReference type="SAM" id="SignalP"/>
    </source>
</evidence>